<name>A0A1F7Z3F5_9BACT</name>
<organism evidence="2 3">
    <name type="scientific">Candidatus Woesebacteria bacterium RIFCSPHIGHO2_02_FULL_39_13</name>
    <dbReference type="NCBI Taxonomy" id="1802505"/>
    <lineage>
        <taxon>Bacteria</taxon>
        <taxon>Candidatus Woeseibacteriota</taxon>
    </lineage>
</organism>
<evidence type="ECO:0000313" key="2">
    <source>
        <dbReference type="EMBL" id="OGM33964.1"/>
    </source>
</evidence>
<reference evidence="2 3" key="1">
    <citation type="journal article" date="2016" name="Nat. Commun.">
        <title>Thousands of microbial genomes shed light on interconnected biogeochemical processes in an aquifer system.</title>
        <authorList>
            <person name="Anantharaman K."/>
            <person name="Brown C.T."/>
            <person name="Hug L.A."/>
            <person name="Sharon I."/>
            <person name="Castelle C.J."/>
            <person name="Probst A.J."/>
            <person name="Thomas B.C."/>
            <person name="Singh A."/>
            <person name="Wilkins M.J."/>
            <person name="Karaoz U."/>
            <person name="Brodie E.L."/>
            <person name="Williams K.H."/>
            <person name="Hubbard S.S."/>
            <person name="Banfield J.F."/>
        </authorList>
    </citation>
    <scope>NUCLEOTIDE SEQUENCE [LARGE SCALE GENOMIC DNA]</scope>
</reference>
<feature type="transmembrane region" description="Helical" evidence="1">
    <location>
        <begin position="38"/>
        <end position="59"/>
    </location>
</feature>
<gene>
    <name evidence="2" type="ORF">A3D01_03455</name>
</gene>
<keyword evidence="1" id="KW-1133">Transmembrane helix</keyword>
<keyword evidence="1" id="KW-0472">Membrane</keyword>
<dbReference type="Proteomes" id="UP000177169">
    <property type="component" value="Unassembled WGS sequence"/>
</dbReference>
<sequence length="69" mass="8353">MIKSFFRFIAEYFVFFAGLLFIFIIGVIYAYLRLEGLIVNLVFLLIAIGWTIFLIKYFWELMEKKKKNE</sequence>
<dbReference type="EMBL" id="MGGR01000010">
    <property type="protein sequence ID" value="OGM33964.1"/>
    <property type="molecule type" value="Genomic_DNA"/>
</dbReference>
<protein>
    <submittedName>
        <fullName evidence="2">Uncharacterized protein</fullName>
    </submittedName>
</protein>
<evidence type="ECO:0000256" key="1">
    <source>
        <dbReference type="SAM" id="Phobius"/>
    </source>
</evidence>
<keyword evidence="1" id="KW-0812">Transmembrane</keyword>
<accession>A0A1F7Z3F5</accession>
<evidence type="ECO:0000313" key="3">
    <source>
        <dbReference type="Proteomes" id="UP000177169"/>
    </source>
</evidence>
<comment type="caution">
    <text evidence="2">The sequence shown here is derived from an EMBL/GenBank/DDBJ whole genome shotgun (WGS) entry which is preliminary data.</text>
</comment>
<dbReference type="STRING" id="1802505.A3D01_03455"/>
<feature type="transmembrane region" description="Helical" evidence="1">
    <location>
        <begin position="12"/>
        <end position="32"/>
    </location>
</feature>
<dbReference type="AlphaFoldDB" id="A0A1F7Z3F5"/>
<proteinExistence type="predicted"/>